<reference evidence="1 2" key="1">
    <citation type="submission" date="2015-03" db="EMBL/GenBank/DDBJ databases">
        <authorList>
            <consortium name="Pathogen Informatics"/>
        </authorList>
    </citation>
    <scope>NUCLEOTIDE SEQUENCE [LARGE SCALE GENOMIC DNA]</scope>
    <source>
        <strain evidence="1 2">D4891</strain>
    </source>
</reference>
<proteinExistence type="predicted"/>
<evidence type="ECO:0000313" key="1">
    <source>
        <dbReference type="EMBL" id="CNT99883.1"/>
    </source>
</evidence>
<dbReference type="Proteomes" id="UP000042394">
    <property type="component" value="Unassembled WGS sequence"/>
</dbReference>
<name>A0A655C8G5_SALET</name>
<dbReference type="AlphaFoldDB" id="A0A655C8G5"/>
<accession>A0A655C8G5</accession>
<dbReference type="EMBL" id="CQPD01000013">
    <property type="protein sequence ID" value="CNT99883.1"/>
    <property type="molecule type" value="Genomic_DNA"/>
</dbReference>
<organism evidence="1 2">
    <name type="scientific">Salmonella enterica subsp. enterica serovar Bovismorbificans</name>
    <dbReference type="NCBI Taxonomy" id="58097"/>
    <lineage>
        <taxon>Bacteria</taxon>
        <taxon>Pseudomonadati</taxon>
        <taxon>Pseudomonadota</taxon>
        <taxon>Gammaproteobacteria</taxon>
        <taxon>Enterobacterales</taxon>
        <taxon>Enterobacteriaceae</taxon>
        <taxon>Salmonella</taxon>
    </lineage>
</organism>
<protein>
    <submittedName>
        <fullName evidence="1">Uncharacterized protein</fullName>
    </submittedName>
</protein>
<sequence>MAQGQGQVHSFRQRKVSLCSFHVVGAGDGVKPLRLLTGPGELPQPVLNTLPDQLAGHQVDTQGYPARQFGTQQMVKGERNGLVSAVDRRGFQHKAHRGVIHEQAGLLVIVPVRQQTAELREAHLAEDLIGLCRFIRQLQRGQQRVGRLSDSIKQVLHTNTLTLRKTEC</sequence>
<gene>
    <name evidence="1" type="ORF">ERS008207_01552</name>
</gene>
<evidence type="ECO:0000313" key="2">
    <source>
        <dbReference type="Proteomes" id="UP000042394"/>
    </source>
</evidence>